<dbReference type="RefSeq" id="WP_096495325.1">
    <property type="nucleotide sequence ID" value="NZ_CP023445.1"/>
</dbReference>
<keyword evidence="1" id="KW-0805">Transcription regulation</keyword>
<keyword evidence="7" id="KW-1185">Reference proteome</keyword>
<dbReference type="SUPFAM" id="SSF46689">
    <property type="entry name" value="Homeodomain-like"/>
    <property type="match status" value="1"/>
</dbReference>
<name>A0A290Z941_9PSEU</name>
<evidence type="ECO:0000256" key="2">
    <source>
        <dbReference type="ARBA" id="ARBA00023125"/>
    </source>
</evidence>
<dbReference type="GO" id="GO:0003700">
    <property type="term" value="F:DNA-binding transcription factor activity"/>
    <property type="evidence" value="ECO:0007669"/>
    <property type="project" value="TreeGrafter"/>
</dbReference>
<organism evidence="6 7">
    <name type="scientific">Actinosynnema pretiosum</name>
    <dbReference type="NCBI Taxonomy" id="42197"/>
    <lineage>
        <taxon>Bacteria</taxon>
        <taxon>Bacillati</taxon>
        <taxon>Actinomycetota</taxon>
        <taxon>Actinomycetes</taxon>
        <taxon>Pseudonocardiales</taxon>
        <taxon>Pseudonocardiaceae</taxon>
        <taxon>Actinosynnema</taxon>
    </lineage>
</organism>
<dbReference type="Proteomes" id="UP000218505">
    <property type="component" value="Chromosome"/>
</dbReference>
<dbReference type="InterPro" id="IPR036271">
    <property type="entry name" value="Tet_transcr_reg_TetR-rel_C_sf"/>
</dbReference>
<dbReference type="Pfam" id="PF00440">
    <property type="entry name" value="TetR_N"/>
    <property type="match status" value="1"/>
</dbReference>
<evidence type="ECO:0000313" key="6">
    <source>
        <dbReference type="EMBL" id="ATE55492.1"/>
    </source>
</evidence>
<dbReference type="SUPFAM" id="SSF48498">
    <property type="entry name" value="Tetracyclin repressor-like, C-terminal domain"/>
    <property type="match status" value="1"/>
</dbReference>
<dbReference type="Pfam" id="PF13305">
    <property type="entry name" value="TetR_C_33"/>
    <property type="match status" value="1"/>
</dbReference>
<evidence type="ECO:0000256" key="3">
    <source>
        <dbReference type="ARBA" id="ARBA00023163"/>
    </source>
</evidence>
<evidence type="ECO:0000259" key="5">
    <source>
        <dbReference type="PROSITE" id="PS50977"/>
    </source>
</evidence>
<reference evidence="6" key="1">
    <citation type="submission" date="2017-09" db="EMBL/GenBank/DDBJ databases">
        <title>Complete Genome Sequence of ansamitocin-producing Bacterium Actinosynnema pretiosum X47.</title>
        <authorList>
            <person name="Cao G."/>
            <person name="Zong G."/>
            <person name="Zhong C."/>
            <person name="Fu J."/>
        </authorList>
    </citation>
    <scope>NUCLEOTIDE SEQUENCE [LARGE SCALE GENOMIC DNA]</scope>
    <source>
        <strain evidence="6">X47</strain>
    </source>
</reference>
<feature type="DNA-binding region" description="H-T-H motif" evidence="4">
    <location>
        <begin position="28"/>
        <end position="47"/>
    </location>
</feature>
<proteinExistence type="predicted"/>
<evidence type="ECO:0000313" key="7">
    <source>
        <dbReference type="Proteomes" id="UP000218505"/>
    </source>
</evidence>
<dbReference type="KEGG" id="apre:CNX65_21205"/>
<dbReference type="InterPro" id="IPR009057">
    <property type="entry name" value="Homeodomain-like_sf"/>
</dbReference>
<keyword evidence="2 4" id="KW-0238">DNA-binding</keyword>
<protein>
    <submittedName>
        <fullName evidence="6">TetR family transcriptional regulator</fullName>
    </submittedName>
</protein>
<evidence type="ECO:0000256" key="4">
    <source>
        <dbReference type="PROSITE-ProRule" id="PRU00335"/>
    </source>
</evidence>
<keyword evidence="3" id="KW-0804">Transcription</keyword>
<dbReference type="PANTHER" id="PTHR30055">
    <property type="entry name" value="HTH-TYPE TRANSCRIPTIONAL REGULATOR RUTR"/>
    <property type="match status" value="1"/>
</dbReference>
<evidence type="ECO:0000256" key="1">
    <source>
        <dbReference type="ARBA" id="ARBA00023015"/>
    </source>
</evidence>
<dbReference type="Gene3D" id="1.10.357.10">
    <property type="entry name" value="Tetracycline Repressor, domain 2"/>
    <property type="match status" value="1"/>
</dbReference>
<dbReference type="PROSITE" id="PS50977">
    <property type="entry name" value="HTH_TETR_2"/>
    <property type="match status" value="1"/>
</dbReference>
<accession>A0A290Z941</accession>
<dbReference type="AlphaFoldDB" id="A0A290Z941"/>
<dbReference type="Gene3D" id="1.10.10.60">
    <property type="entry name" value="Homeodomain-like"/>
    <property type="match status" value="1"/>
</dbReference>
<dbReference type="GO" id="GO:0000976">
    <property type="term" value="F:transcription cis-regulatory region binding"/>
    <property type="evidence" value="ECO:0007669"/>
    <property type="project" value="TreeGrafter"/>
</dbReference>
<dbReference type="EMBL" id="CP023445">
    <property type="protein sequence ID" value="ATE55492.1"/>
    <property type="molecule type" value="Genomic_DNA"/>
</dbReference>
<dbReference type="InterPro" id="IPR001647">
    <property type="entry name" value="HTH_TetR"/>
</dbReference>
<dbReference type="InterPro" id="IPR025996">
    <property type="entry name" value="MT1864/Rv1816-like_C"/>
</dbReference>
<feature type="domain" description="HTH tetR-type" evidence="5">
    <location>
        <begin position="5"/>
        <end position="65"/>
    </location>
</feature>
<dbReference type="InterPro" id="IPR050109">
    <property type="entry name" value="HTH-type_TetR-like_transc_reg"/>
</dbReference>
<gene>
    <name evidence="6" type="ORF">CNX65_21205</name>
</gene>
<sequence>MARAGVTAERLVRAGAELADEIGFDRLTASEVARRVGVKVASLYSHVAGFDDLRARISAFALAELADLGAAALAGRSGRDALAALGGAYRDYARHCPGRYAATRSRVAPEDVATGRRHSDLARAVLRGYDLPEAEQVHAVRFMGSVFHGYAELELAGGFGHSEPDSGTSWRRALDALDAALRAWPAPR</sequence>
<dbReference type="PANTHER" id="PTHR30055:SF234">
    <property type="entry name" value="HTH-TYPE TRANSCRIPTIONAL REGULATOR BETI"/>
    <property type="match status" value="1"/>
</dbReference>